<keyword evidence="6" id="KW-0472">Membrane</keyword>
<feature type="compositionally biased region" description="Polar residues" evidence="10">
    <location>
        <begin position="83"/>
        <end position="95"/>
    </location>
</feature>
<dbReference type="InterPro" id="IPR011922">
    <property type="entry name" value="Cell_div_FtsL"/>
</dbReference>
<name>A0A221KBT7_VITFI</name>
<evidence type="ECO:0000256" key="6">
    <source>
        <dbReference type="ARBA" id="ARBA00023136"/>
    </source>
</evidence>
<dbReference type="NCBIfam" id="TIGR02209">
    <property type="entry name" value="ftsL_broad"/>
    <property type="match status" value="1"/>
</dbReference>
<dbReference type="GO" id="GO:0051301">
    <property type="term" value="P:cell division"/>
    <property type="evidence" value="ECO:0007669"/>
    <property type="project" value="UniProtKB-KW"/>
</dbReference>
<keyword evidence="4" id="KW-0812">Transmembrane</keyword>
<evidence type="ECO:0000313" key="11">
    <source>
        <dbReference type="EMBL" id="ASM76297.1"/>
    </source>
</evidence>
<dbReference type="RefSeq" id="WP_089415681.1">
    <property type="nucleotide sequence ID" value="NZ_CP022423.1"/>
</dbReference>
<keyword evidence="3" id="KW-0132">Cell division</keyword>
<evidence type="ECO:0000256" key="2">
    <source>
        <dbReference type="ARBA" id="ARBA00022475"/>
    </source>
</evidence>
<feature type="coiled-coil region" evidence="9">
    <location>
        <begin position="26"/>
        <end position="60"/>
    </location>
</feature>
<reference evidence="11 12" key="1">
    <citation type="submission" date="2017-07" db="EMBL/GenBank/DDBJ databases">
        <title>Complete Genome Sequence of the cosmetic ferment Vitreoscilla filiformis (ATCC15551).</title>
        <authorList>
            <person name="Contreras S."/>
            <person name="Sagory-Zalkind P."/>
            <person name="Blanquart H."/>
            <person name="Iltis A."/>
            <person name="Morand S.C."/>
        </authorList>
    </citation>
    <scope>NUCLEOTIDE SEQUENCE [LARGE SCALE GENOMIC DNA]</scope>
    <source>
        <strain evidence="11 12">ATCC 15551</strain>
    </source>
</reference>
<keyword evidence="5" id="KW-1133">Transmembrane helix</keyword>
<dbReference type="Proteomes" id="UP000199729">
    <property type="component" value="Chromosome"/>
</dbReference>
<keyword evidence="12" id="KW-1185">Reference proteome</keyword>
<accession>A0A221KBT7</accession>
<keyword evidence="9" id="KW-0175">Coiled coil</keyword>
<keyword evidence="2" id="KW-1003">Cell membrane</keyword>
<evidence type="ECO:0000313" key="12">
    <source>
        <dbReference type="Proteomes" id="UP000199729"/>
    </source>
</evidence>
<dbReference type="GO" id="GO:0005886">
    <property type="term" value="C:plasma membrane"/>
    <property type="evidence" value="ECO:0007669"/>
    <property type="project" value="UniProtKB-SubCell"/>
</dbReference>
<evidence type="ECO:0000256" key="7">
    <source>
        <dbReference type="ARBA" id="ARBA00023306"/>
    </source>
</evidence>
<evidence type="ECO:0000256" key="10">
    <source>
        <dbReference type="SAM" id="MobiDB-lite"/>
    </source>
</evidence>
<evidence type="ECO:0000256" key="9">
    <source>
        <dbReference type="SAM" id="Coils"/>
    </source>
</evidence>
<dbReference type="KEGG" id="vff:VITFI_CDS0518"/>
<evidence type="ECO:0000256" key="3">
    <source>
        <dbReference type="ARBA" id="ARBA00022618"/>
    </source>
</evidence>
<dbReference type="AlphaFoldDB" id="A0A221KBT7"/>
<evidence type="ECO:0000256" key="1">
    <source>
        <dbReference type="ARBA" id="ARBA00004401"/>
    </source>
</evidence>
<dbReference type="EMBL" id="CP022423">
    <property type="protein sequence ID" value="ASM76297.1"/>
    <property type="molecule type" value="Genomic_DNA"/>
</dbReference>
<feature type="region of interest" description="Disordered" evidence="10">
    <location>
        <begin position="78"/>
        <end position="107"/>
    </location>
</feature>
<evidence type="ECO:0000256" key="5">
    <source>
        <dbReference type="ARBA" id="ARBA00022989"/>
    </source>
</evidence>
<organism evidence="11 12">
    <name type="scientific">Vitreoscilla filiformis</name>
    <dbReference type="NCBI Taxonomy" id="63"/>
    <lineage>
        <taxon>Bacteria</taxon>
        <taxon>Pseudomonadati</taxon>
        <taxon>Pseudomonadota</taxon>
        <taxon>Betaproteobacteria</taxon>
        <taxon>Neisseriales</taxon>
        <taxon>Neisseriaceae</taxon>
        <taxon>Vitreoscilla</taxon>
    </lineage>
</organism>
<keyword evidence="7" id="KW-0131">Cell cycle</keyword>
<evidence type="ECO:0000256" key="8">
    <source>
        <dbReference type="NCBIfam" id="TIGR02209"/>
    </source>
</evidence>
<evidence type="ECO:0000256" key="4">
    <source>
        <dbReference type="ARBA" id="ARBA00022692"/>
    </source>
</evidence>
<comment type="subcellular location">
    <subcellularLocation>
        <location evidence="1">Cell membrane</location>
        <topology evidence="1">Single-pass type II membrane protein</topology>
    </subcellularLocation>
</comment>
<dbReference type="Pfam" id="PF04999">
    <property type="entry name" value="FtsL"/>
    <property type="match status" value="1"/>
</dbReference>
<protein>
    <recommendedName>
        <fullName evidence="8">Cell division protein FtsL</fullName>
    </recommendedName>
</protein>
<dbReference type="OrthoDB" id="9153760at2"/>
<sequence length="107" mass="12212">MNRLAVLLLLLLIPSALYLVKVRHESRQLFAAVERAKQEQRKLNDEAMRLQARRTELTSATAAERGAERLGMRLVTPEHTWYVTESQPPASKNTSKPPQPRKPRTTP</sequence>
<proteinExistence type="predicted"/>
<gene>
    <name evidence="11" type="ORF">VITFI_CDS0518</name>
</gene>